<feature type="signal peptide" evidence="1">
    <location>
        <begin position="1"/>
        <end position="22"/>
    </location>
</feature>
<name>A0ABY5E0X9_9ACTN</name>
<feature type="chain" id="PRO_5047548083" evidence="1">
    <location>
        <begin position="23"/>
        <end position="458"/>
    </location>
</feature>
<dbReference type="RefSeq" id="WP_254573145.1">
    <property type="nucleotide sequence ID" value="NZ_CP098502.1"/>
</dbReference>
<gene>
    <name evidence="2" type="ORF">NBH00_09740</name>
</gene>
<proteinExistence type="predicted"/>
<organism evidence="2 3">
    <name type="scientific">Paraconexibacter antarcticus</name>
    <dbReference type="NCBI Taxonomy" id="2949664"/>
    <lineage>
        <taxon>Bacteria</taxon>
        <taxon>Bacillati</taxon>
        <taxon>Actinomycetota</taxon>
        <taxon>Thermoleophilia</taxon>
        <taxon>Solirubrobacterales</taxon>
        <taxon>Paraconexibacteraceae</taxon>
        <taxon>Paraconexibacter</taxon>
    </lineage>
</organism>
<dbReference type="EMBL" id="CP098502">
    <property type="protein sequence ID" value="UTI66474.1"/>
    <property type="molecule type" value="Genomic_DNA"/>
</dbReference>
<keyword evidence="3" id="KW-1185">Reference proteome</keyword>
<evidence type="ECO:0000313" key="3">
    <source>
        <dbReference type="Proteomes" id="UP001056035"/>
    </source>
</evidence>
<reference evidence="2 3" key="1">
    <citation type="submission" date="2022-06" db="EMBL/GenBank/DDBJ databases">
        <title>Paraconexibacter antarcticus.</title>
        <authorList>
            <person name="Kim C.S."/>
        </authorList>
    </citation>
    <scope>NUCLEOTIDE SEQUENCE [LARGE SCALE GENOMIC DNA]</scope>
    <source>
        <strain evidence="2 3">02-257</strain>
    </source>
</reference>
<evidence type="ECO:0000256" key="1">
    <source>
        <dbReference type="SAM" id="SignalP"/>
    </source>
</evidence>
<dbReference type="Proteomes" id="UP001056035">
    <property type="component" value="Chromosome"/>
</dbReference>
<evidence type="ECO:0000313" key="2">
    <source>
        <dbReference type="EMBL" id="UTI66474.1"/>
    </source>
</evidence>
<keyword evidence="1" id="KW-0732">Signal</keyword>
<sequence length="458" mass="47210">MRSLAVVPAVLLALAAPAAAGAATGPWSAPQDLSGPHSFVDAPQLLAAPDGRTLATWRPTDGGGAAGLTGTAGAFRRPTAPGFGVERIISRPRDLAGRPSTLTAPVAYARSRTLVAVTRPETARGDRLRLSVAAGDTAGRFGATRTVAVQTHLRGPQLAAGAAGDAALAWWQDGLGATDRVWVSLRRPGGRFGAPRLLETGRVRSVSVAVSPRGDVLVAWDAQGSIRTRLRPAGARTHFHRTDTLRSRPPLDAIIRTAMTPRGRAYVAWTAQLVTEGGGIGAFTAEVAVRPVGAARFRPAQLLEEEHADVLLRAAPDLVTTGEGATFAWSGRYAGHQRVRVASTDAAAVFRGVTDVSPADGTDAVDPTLAAGADGRRVLAWTQQSGDSGGLNLAAYAPGPGAAFGPPEVVSAGPESRVPDAAVTRDGVPIVVWSARPAGSAVPFAQLRTFAQAASRMP</sequence>
<protein>
    <submittedName>
        <fullName evidence="2">Uncharacterized protein</fullName>
    </submittedName>
</protein>
<accession>A0ABY5E0X9</accession>